<dbReference type="PATRIC" id="fig|1003195.11.peg.533"/>
<dbReference type="InterPro" id="IPR050204">
    <property type="entry name" value="AraC_XylS_family_regulators"/>
</dbReference>
<keyword evidence="3" id="KW-0804">Transcription</keyword>
<evidence type="ECO:0000256" key="4">
    <source>
        <dbReference type="SAM" id="MobiDB-lite"/>
    </source>
</evidence>
<dbReference type="InterPro" id="IPR009057">
    <property type="entry name" value="Homeodomain-like_sf"/>
</dbReference>
<dbReference type="InterPro" id="IPR018060">
    <property type="entry name" value="HTH_AraC"/>
</dbReference>
<dbReference type="Gene3D" id="1.10.10.60">
    <property type="entry name" value="Homeodomain-like"/>
    <property type="match status" value="1"/>
</dbReference>
<dbReference type="KEGG" id="sct:SCAT_p0552"/>
<evidence type="ECO:0000256" key="3">
    <source>
        <dbReference type="ARBA" id="ARBA00023163"/>
    </source>
</evidence>
<dbReference type="SMART" id="SM00342">
    <property type="entry name" value="HTH_ARAC"/>
    <property type="match status" value="1"/>
</dbReference>
<geneLocation type="plasmid" evidence="6 7">
    <name>pSCATT</name>
</geneLocation>
<keyword evidence="2" id="KW-0238">DNA-binding</keyword>
<dbReference type="KEGG" id="scy:SCATT_p11870"/>
<dbReference type="AlphaFoldDB" id="F8JME0"/>
<dbReference type="Pfam" id="PF12833">
    <property type="entry name" value="HTH_18"/>
    <property type="match status" value="1"/>
</dbReference>
<dbReference type="PROSITE" id="PS01124">
    <property type="entry name" value="HTH_ARAC_FAMILY_2"/>
    <property type="match status" value="1"/>
</dbReference>
<dbReference type="SUPFAM" id="SSF46689">
    <property type="entry name" value="Homeodomain-like"/>
    <property type="match status" value="1"/>
</dbReference>
<reference evidence="7" key="1">
    <citation type="submission" date="2011-12" db="EMBL/GenBank/DDBJ databases">
        <title>Complete genome sequence of Streptomyces cattleya strain DSM 46488.</title>
        <authorList>
            <person name="Ou H.-Y."/>
            <person name="Li P."/>
            <person name="Zhao C."/>
            <person name="O'Hagan D."/>
            <person name="Deng Z."/>
        </authorList>
    </citation>
    <scope>NUCLEOTIDE SEQUENCE [LARGE SCALE GENOMIC DNA]</scope>
    <source>
        <strain evidence="7">ATCC 35852 / DSM 46488 / JCM 4925 / NBRC 14057 / NRRL 8057</strain>
        <plasmid evidence="7">Plasmid pSCATT</plasmid>
    </source>
</reference>
<evidence type="ECO:0000259" key="5">
    <source>
        <dbReference type="PROSITE" id="PS01124"/>
    </source>
</evidence>
<dbReference type="EMBL" id="CP003229">
    <property type="protein sequence ID" value="AEW99380.1"/>
    <property type="molecule type" value="Genomic_DNA"/>
</dbReference>
<dbReference type="GO" id="GO:0043565">
    <property type="term" value="F:sequence-specific DNA binding"/>
    <property type="evidence" value="ECO:0007669"/>
    <property type="project" value="InterPro"/>
</dbReference>
<gene>
    <name evidence="6" type="ordered locus">SCATT_p11870</name>
</gene>
<evidence type="ECO:0000313" key="6">
    <source>
        <dbReference type="EMBL" id="AEW99380.1"/>
    </source>
</evidence>
<dbReference type="OrthoDB" id="9799345at2"/>
<name>F8JME0_STREN</name>
<accession>G8XEV7</accession>
<evidence type="ECO:0000313" key="7">
    <source>
        <dbReference type="Proteomes" id="UP000007842"/>
    </source>
</evidence>
<keyword evidence="7" id="KW-1185">Reference proteome</keyword>
<dbReference type="InterPro" id="IPR020449">
    <property type="entry name" value="Tscrpt_reg_AraC-type_HTH"/>
</dbReference>
<keyword evidence="1" id="KW-0805">Transcription regulation</keyword>
<organism evidence="6 7">
    <name type="scientific">Streptantibioticus cattleyicolor (strain ATCC 35852 / DSM 46488 / JCM 4925 / NBRC 14057 / NRRL 8057)</name>
    <name type="common">Streptomyces cattleya</name>
    <dbReference type="NCBI Taxonomy" id="1003195"/>
    <lineage>
        <taxon>Bacteria</taxon>
        <taxon>Bacillati</taxon>
        <taxon>Actinomycetota</taxon>
        <taxon>Actinomycetes</taxon>
        <taxon>Kitasatosporales</taxon>
        <taxon>Streptomycetaceae</taxon>
        <taxon>Streptantibioticus</taxon>
    </lineage>
</organism>
<feature type="compositionally biased region" description="Gly residues" evidence="4">
    <location>
        <begin position="313"/>
        <end position="329"/>
    </location>
</feature>
<feature type="region of interest" description="Disordered" evidence="4">
    <location>
        <begin position="307"/>
        <end position="329"/>
    </location>
</feature>
<feature type="domain" description="HTH araC/xylS-type" evidence="5">
    <location>
        <begin position="209"/>
        <end position="310"/>
    </location>
</feature>
<dbReference type="GO" id="GO:0003700">
    <property type="term" value="F:DNA-binding transcription factor activity"/>
    <property type="evidence" value="ECO:0007669"/>
    <property type="project" value="InterPro"/>
</dbReference>
<dbReference type="PANTHER" id="PTHR46796">
    <property type="entry name" value="HTH-TYPE TRANSCRIPTIONAL ACTIVATOR RHAS-RELATED"/>
    <property type="match status" value="1"/>
</dbReference>
<dbReference type="HOGENOM" id="CLU_049704_1_1_11"/>
<dbReference type="PANTHER" id="PTHR46796:SF6">
    <property type="entry name" value="ARAC SUBFAMILY"/>
    <property type="match status" value="1"/>
</dbReference>
<dbReference type="PRINTS" id="PR00032">
    <property type="entry name" value="HTHARAC"/>
</dbReference>
<evidence type="ECO:0000256" key="1">
    <source>
        <dbReference type="ARBA" id="ARBA00023015"/>
    </source>
</evidence>
<sequence>MMERAVVERESGVGRGLGGFGDVGVVGEEGADVRELGALRLSVLSFAAAPRVRGGVSGGVPAWQVAMVACGSVLVASRRGAARLEAGDLVLWEPGQSIDRAVAAVEGPAPRVLVLHLPDHLLPVSPAALRELTARPVRSERGAAACLARVLEEFGRRGREVAAAEEPWLARAAADLAAAFVAGLAGTPTVGDNGPGPAAVPDRQGALLRDVMAYIERHLSDPLLSPGTIAAAHHISVRYLHRLFQRERSTVSGYVRDRRLERCRADLADPALAAHSVSRIRTGWGFRDAAAFSRTFKRTYGMAPSEYRRLTGTGTGTGSGPGAGGRPGR</sequence>
<keyword evidence="6" id="KW-0614">Plasmid</keyword>
<evidence type="ECO:0000256" key="2">
    <source>
        <dbReference type="ARBA" id="ARBA00023125"/>
    </source>
</evidence>
<dbReference type="Proteomes" id="UP000007842">
    <property type="component" value="Plasmid pSCATT"/>
</dbReference>
<accession>F8JME0</accession>
<proteinExistence type="predicted"/>
<protein>
    <submittedName>
        <fullName evidence="6">Transcriptional regulator, AraC family</fullName>
    </submittedName>
</protein>